<evidence type="ECO:0000256" key="6">
    <source>
        <dbReference type="ARBA" id="ARBA00022692"/>
    </source>
</evidence>
<dbReference type="EMBL" id="CAFBSG010000040">
    <property type="protein sequence ID" value="CAB5241290.1"/>
    <property type="molecule type" value="Genomic_DNA"/>
</dbReference>
<feature type="transmembrane region" description="Helical" evidence="9">
    <location>
        <begin position="98"/>
        <end position="131"/>
    </location>
</feature>
<accession>A0A6J7XVA8</accession>
<feature type="domain" description="ABC transmembrane type-1" evidence="10">
    <location>
        <begin position="102"/>
        <end position="328"/>
    </location>
</feature>
<dbReference type="Gene3D" id="1.10.3720.10">
    <property type="entry name" value="MetI-like"/>
    <property type="match status" value="1"/>
</dbReference>
<evidence type="ECO:0000313" key="11">
    <source>
        <dbReference type="EMBL" id="CAB5241290.1"/>
    </source>
</evidence>
<keyword evidence="8 9" id="KW-0472">Membrane</keyword>
<feature type="transmembrane region" description="Helical" evidence="9">
    <location>
        <begin position="195"/>
        <end position="217"/>
    </location>
</feature>
<dbReference type="GO" id="GO:0005315">
    <property type="term" value="F:phosphate transmembrane transporter activity"/>
    <property type="evidence" value="ECO:0007669"/>
    <property type="project" value="InterPro"/>
</dbReference>
<dbReference type="InterPro" id="IPR011864">
    <property type="entry name" value="Phosphate_PstC"/>
</dbReference>
<name>A0A6J7XVA8_9ZZZZ</name>
<comment type="similarity">
    <text evidence="2">Belongs to the binding-protein-dependent transport system permease family. CysTW subfamily.</text>
</comment>
<dbReference type="NCBIfam" id="TIGR02138">
    <property type="entry name" value="phosphate_pstC"/>
    <property type="match status" value="1"/>
</dbReference>
<dbReference type="InterPro" id="IPR051124">
    <property type="entry name" value="Phosphate_Transport_Permease"/>
</dbReference>
<reference evidence="11" key="1">
    <citation type="submission" date="2020-05" db="EMBL/GenBank/DDBJ databases">
        <authorList>
            <person name="Chiriac C."/>
            <person name="Salcher M."/>
            <person name="Ghai R."/>
            <person name="Kavagutti S V."/>
        </authorList>
    </citation>
    <scope>NUCLEOTIDE SEQUENCE</scope>
</reference>
<evidence type="ECO:0000256" key="7">
    <source>
        <dbReference type="ARBA" id="ARBA00022989"/>
    </source>
</evidence>
<feature type="transmembrane region" description="Helical" evidence="9">
    <location>
        <begin position="35"/>
        <end position="58"/>
    </location>
</feature>
<evidence type="ECO:0000256" key="8">
    <source>
        <dbReference type="ARBA" id="ARBA00023136"/>
    </source>
</evidence>
<sequence length="340" mass="36394">MTSEQDSGVDTTKLAAKALPAKRELTTKPRFSDKVFRAVVTSGGLSSLAILGLILIFLSYQGYSVLRSQGFGFITRSEWVVVTDELGNIDYSQTHFGIAAMLIGTLLCSALAVVIALPIAVLSALFLTFYAPPSIKKIMVAVIDLMAAFPSVLFGLWGLFVLMPSAEYWAKLLHKYLGWIPIFDMKAPVFTRSPFIAGVVLAIMIIPIITSISREIFAQTPLDRIQAAYALGATRWAMIRTVVIPYGRSGVVGGAMLGLGRAMGETVAVYTVLNIVYQINWQMLLGAGGNVASLILLKFGEAGPGEVKALMAAGLVLFLLTLLVNTTANLIVKGTGGKGR</sequence>
<proteinExistence type="inferred from homology"/>
<dbReference type="AlphaFoldDB" id="A0A6J7XVA8"/>
<feature type="transmembrane region" description="Helical" evidence="9">
    <location>
        <begin position="279"/>
        <end position="297"/>
    </location>
</feature>
<dbReference type="InterPro" id="IPR035906">
    <property type="entry name" value="MetI-like_sf"/>
</dbReference>
<evidence type="ECO:0000256" key="1">
    <source>
        <dbReference type="ARBA" id="ARBA00004651"/>
    </source>
</evidence>
<dbReference type="SUPFAM" id="SSF161098">
    <property type="entry name" value="MetI-like"/>
    <property type="match status" value="1"/>
</dbReference>
<dbReference type="InterPro" id="IPR000515">
    <property type="entry name" value="MetI-like"/>
</dbReference>
<gene>
    <name evidence="11" type="ORF">UFOPK3554_01346</name>
</gene>
<dbReference type="GO" id="GO:0006817">
    <property type="term" value="P:phosphate ion transport"/>
    <property type="evidence" value="ECO:0007669"/>
    <property type="project" value="UniProtKB-KW"/>
</dbReference>
<comment type="subcellular location">
    <subcellularLocation>
        <location evidence="1">Cell membrane</location>
        <topology evidence="1">Multi-pass membrane protein</topology>
    </subcellularLocation>
</comment>
<keyword evidence="5" id="KW-0592">Phosphate transport</keyword>
<feature type="transmembrane region" description="Helical" evidence="9">
    <location>
        <begin position="237"/>
        <end position="259"/>
    </location>
</feature>
<evidence type="ECO:0000256" key="3">
    <source>
        <dbReference type="ARBA" id="ARBA00022448"/>
    </source>
</evidence>
<evidence type="ECO:0000256" key="2">
    <source>
        <dbReference type="ARBA" id="ARBA00007069"/>
    </source>
</evidence>
<evidence type="ECO:0000256" key="9">
    <source>
        <dbReference type="SAM" id="Phobius"/>
    </source>
</evidence>
<keyword evidence="4" id="KW-1003">Cell membrane</keyword>
<evidence type="ECO:0000256" key="4">
    <source>
        <dbReference type="ARBA" id="ARBA00022475"/>
    </source>
</evidence>
<dbReference type="PANTHER" id="PTHR30425:SF1">
    <property type="entry name" value="PHOSPHATE TRANSPORT SYSTEM PERMEASE PROTEIN PSTC"/>
    <property type="match status" value="1"/>
</dbReference>
<keyword evidence="7 9" id="KW-1133">Transmembrane helix</keyword>
<keyword evidence="3" id="KW-0813">Transport</keyword>
<dbReference type="PROSITE" id="PS50928">
    <property type="entry name" value="ABC_TM1"/>
    <property type="match status" value="1"/>
</dbReference>
<feature type="transmembrane region" description="Helical" evidence="9">
    <location>
        <begin position="138"/>
        <end position="163"/>
    </location>
</feature>
<evidence type="ECO:0000259" key="10">
    <source>
        <dbReference type="PROSITE" id="PS50928"/>
    </source>
</evidence>
<evidence type="ECO:0000256" key="5">
    <source>
        <dbReference type="ARBA" id="ARBA00022592"/>
    </source>
</evidence>
<dbReference type="CDD" id="cd06261">
    <property type="entry name" value="TM_PBP2"/>
    <property type="match status" value="1"/>
</dbReference>
<organism evidence="11">
    <name type="scientific">freshwater metagenome</name>
    <dbReference type="NCBI Taxonomy" id="449393"/>
    <lineage>
        <taxon>unclassified sequences</taxon>
        <taxon>metagenomes</taxon>
        <taxon>ecological metagenomes</taxon>
    </lineage>
</organism>
<dbReference type="PANTHER" id="PTHR30425">
    <property type="entry name" value="PHOSPHATE TRANSPORT SYSTEM PERMEASE PROTEIN PST"/>
    <property type="match status" value="1"/>
</dbReference>
<dbReference type="GO" id="GO:0005886">
    <property type="term" value="C:plasma membrane"/>
    <property type="evidence" value="ECO:0007669"/>
    <property type="project" value="UniProtKB-SubCell"/>
</dbReference>
<keyword evidence="6 9" id="KW-0812">Transmembrane</keyword>
<feature type="transmembrane region" description="Helical" evidence="9">
    <location>
        <begin position="309"/>
        <end position="332"/>
    </location>
</feature>
<dbReference type="Pfam" id="PF00528">
    <property type="entry name" value="BPD_transp_1"/>
    <property type="match status" value="1"/>
</dbReference>
<protein>
    <submittedName>
        <fullName evidence="11">Unannotated protein</fullName>
    </submittedName>
</protein>